<dbReference type="Gene3D" id="1.10.287.950">
    <property type="entry name" value="Methyl-accepting chemotaxis protein"/>
    <property type="match status" value="1"/>
</dbReference>
<dbReference type="InterPro" id="IPR003660">
    <property type="entry name" value="HAMP_dom"/>
</dbReference>
<keyword evidence="2" id="KW-1003">Cell membrane</keyword>
<dbReference type="PANTHER" id="PTHR32089">
    <property type="entry name" value="METHYL-ACCEPTING CHEMOTAXIS PROTEIN MCPB"/>
    <property type="match status" value="1"/>
</dbReference>
<evidence type="ECO:0000256" key="8">
    <source>
        <dbReference type="ARBA" id="ARBA00029447"/>
    </source>
</evidence>
<comment type="subcellular location">
    <subcellularLocation>
        <location evidence="1">Cell membrane</location>
        <topology evidence="1">Multi-pass membrane protein</topology>
    </subcellularLocation>
</comment>
<dbReference type="Pfam" id="PF02743">
    <property type="entry name" value="dCache_1"/>
    <property type="match status" value="1"/>
</dbReference>
<evidence type="ECO:0000256" key="3">
    <source>
        <dbReference type="ARBA" id="ARBA00022500"/>
    </source>
</evidence>
<dbReference type="SUPFAM" id="SSF58104">
    <property type="entry name" value="Methyl-accepting chemotaxis protein (MCP) signaling domain"/>
    <property type="match status" value="1"/>
</dbReference>
<evidence type="ECO:0000313" key="14">
    <source>
        <dbReference type="Proteomes" id="UP000035704"/>
    </source>
</evidence>
<accession>A0A0G3WGG1</accession>
<dbReference type="Pfam" id="PF00015">
    <property type="entry name" value="MCPsignal"/>
    <property type="match status" value="1"/>
</dbReference>
<keyword evidence="7 9" id="KW-0807">Transducer</keyword>
<dbReference type="CDD" id="cd12914">
    <property type="entry name" value="PDC1_DGC_like"/>
    <property type="match status" value="1"/>
</dbReference>
<keyword evidence="14" id="KW-1185">Reference proteome</keyword>
<evidence type="ECO:0000256" key="6">
    <source>
        <dbReference type="ARBA" id="ARBA00023136"/>
    </source>
</evidence>
<dbReference type="GO" id="GO:0006935">
    <property type="term" value="P:chemotaxis"/>
    <property type="evidence" value="ECO:0007669"/>
    <property type="project" value="UniProtKB-KW"/>
</dbReference>
<feature type="transmembrane region" description="Helical" evidence="10">
    <location>
        <begin position="12"/>
        <end position="31"/>
    </location>
</feature>
<dbReference type="SUPFAM" id="SSF103190">
    <property type="entry name" value="Sensory domain-like"/>
    <property type="match status" value="1"/>
</dbReference>
<evidence type="ECO:0000256" key="5">
    <source>
        <dbReference type="ARBA" id="ARBA00022989"/>
    </source>
</evidence>
<dbReference type="SMART" id="SM00304">
    <property type="entry name" value="HAMP"/>
    <property type="match status" value="1"/>
</dbReference>
<organism evidence="13 14">
    <name type="scientific">Clostridium aceticum</name>
    <dbReference type="NCBI Taxonomy" id="84022"/>
    <lineage>
        <taxon>Bacteria</taxon>
        <taxon>Bacillati</taxon>
        <taxon>Bacillota</taxon>
        <taxon>Clostridia</taxon>
        <taxon>Eubacteriales</taxon>
        <taxon>Clostridiaceae</taxon>
        <taxon>Clostridium</taxon>
    </lineage>
</organism>
<dbReference type="CDD" id="cd06225">
    <property type="entry name" value="HAMP"/>
    <property type="match status" value="1"/>
</dbReference>
<dbReference type="CDD" id="cd12912">
    <property type="entry name" value="PDC2_MCP_like"/>
    <property type="match status" value="1"/>
</dbReference>
<keyword evidence="5 10" id="KW-1133">Transmembrane helix</keyword>
<evidence type="ECO:0000256" key="2">
    <source>
        <dbReference type="ARBA" id="ARBA00022475"/>
    </source>
</evidence>
<feature type="domain" description="Methyl-accepting transducer" evidence="11">
    <location>
        <begin position="374"/>
        <end position="632"/>
    </location>
</feature>
<dbReference type="GO" id="GO:0005886">
    <property type="term" value="C:plasma membrane"/>
    <property type="evidence" value="ECO:0007669"/>
    <property type="project" value="UniProtKB-SubCell"/>
</dbReference>
<dbReference type="PATRIC" id="fig|84022.6.peg.3145"/>
<dbReference type="EMBL" id="CP009687">
    <property type="protein sequence ID" value="AKL96529.1"/>
    <property type="molecule type" value="Genomic_DNA"/>
</dbReference>
<dbReference type="Pfam" id="PF00672">
    <property type="entry name" value="HAMP"/>
    <property type="match status" value="1"/>
</dbReference>
<comment type="similarity">
    <text evidence="8">Belongs to the methyl-accepting chemotaxis (MCP) protein family.</text>
</comment>
<gene>
    <name evidence="13" type="ORF">CACET_c30850</name>
</gene>
<dbReference type="PANTHER" id="PTHR32089:SF112">
    <property type="entry name" value="LYSOZYME-LIKE PROTEIN-RELATED"/>
    <property type="match status" value="1"/>
</dbReference>
<evidence type="ECO:0000256" key="9">
    <source>
        <dbReference type="PROSITE-ProRule" id="PRU00284"/>
    </source>
</evidence>
<dbReference type="STRING" id="84022.CACET_c30850"/>
<protein>
    <submittedName>
        <fullName evidence="13">Methyl-accepting chemotaxis sensory transducer</fullName>
    </submittedName>
</protein>
<dbReference type="AlphaFoldDB" id="A0A0G3WGG1"/>
<reference evidence="13 14" key="1">
    <citation type="submission" date="2014-10" db="EMBL/GenBank/DDBJ databases">
        <title>Genome sequence of Clostridium aceticum DSM 1496.</title>
        <authorList>
            <person name="Poehlein A."/>
            <person name="Schiel-Bengelsdorf B."/>
            <person name="Gottschalk G."/>
            <person name="Duerre P."/>
            <person name="Daniel R."/>
        </authorList>
    </citation>
    <scope>NUCLEOTIDE SEQUENCE [LARGE SCALE GENOMIC DNA]</scope>
    <source>
        <strain evidence="13 14">DSM 1496</strain>
    </source>
</reference>
<dbReference type="KEGG" id="cace:CACET_c30850"/>
<evidence type="ECO:0000259" key="11">
    <source>
        <dbReference type="PROSITE" id="PS50111"/>
    </source>
</evidence>
<dbReference type="SMART" id="SM00283">
    <property type="entry name" value="MA"/>
    <property type="match status" value="1"/>
</dbReference>
<dbReference type="InterPro" id="IPR033479">
    <property type="entry name" value="dCache_1"/>
</dbReference>
<dbReference type="Proteomes" id="UP000035704">
    <property type="component" value="Chromosome"/>
</dbReference>
<evidence type="ECO:0000256" key="1">
    <source>
        <dbReference type="ARBA" id="ARBA00004651"/>
    </source>
</evidence>
<evidence type="ECO:0000256" key="7">
    <source>
        <dbReference type="ARBA" id="ARBA00023224"/>
    </source>
</evidence>
<feature type="domain" description="HAMP" evidence="12">
    <location>
        <begin position="307"/>
        <end position="362"/>
    </location>
</feature>
<keyword evidence="4 10" id="KW-0812">Transmembrane</keyword>
<evidence type="ECO:0000256" key="10">
    <source>
        <dbReference type="SAM" id="Phobius"/>
    </source>
</evidence>
<evidence type="ECO:0000256" key="4">
    <source>
        <dbReference type="ARBA" id="ARBA00022692"/>
    </source>
</evidence>
<dbReference type="PROSITE" id="PS50885">
    <property type="entry name" value="HAMP"/>
    <property type="match status" value="1"/>
</dbReference>
<evidence type="ECO:0000259" key="12">
    <source>
        <dbReference type="PROSITE" id="PS50885"/>
    </source>
</evidence>
<dbReference type="RefSeq" id="WP_052661340.1">
    <property type="nucleotide sequence ID" value="NZ_CP009687.1"/>
</dbReference>
<keyword evidence="3" id="KW-0145">Chemotaxis</keyword>
<dbReference type="Gene3D" id="3.30.450.20">
    <property type="entry name" value="PAS domain"/>
    <property type="match status" value="1"/>
</dbReference>
<dbReference type="GO" id="GO:0007165">
    <property type="term" value="P:signal transduction"/>
    <property type="evidence" value="ECO:0007669"/>
    <property type="project" value="UniProtKB-KW"/>
</dbReference>
<feature type="transmembrane region" description="Helical" evidence="10">
    <location>
        <begin position="285"/>
        <end position="310"/>
    </location>
</feature>
<name>A0A0G3WGG1_9CLOT</name>
<dbReference type="OrthoDB" id="9762005at2"/>
<dbReference type="PROSITE" id="PS50111">
    <property type="entry name" value="CHEMOTAXIS_TRANSDUC_2"/>
    <property type="match status" value="1"/>
</dbReference>
<keyword evidence="6 10" id="KW-0472">Membrane</keyword>
<dbReference type="InterPro" id="IPR029151">
    <property type="entry name" value="Sensor-like_sf"/>
</dbReference>
<proteinExistence type="inferred from homology"/>
<dbReference type="InterPro" id="IPR004089">
    <property type="entry name" value="MCPsignal_dom"/>
</dbReference>
<evidence type="ECO:0000313" key="13">
    <source>
        <dbReference type="EMBL" id="AKL96529.1"/>
    </source>
</evidence>
<sequence>MKYLNTLKFRVMIILLCVALIPLVSLGLFQYHQFNVTATNNIRMQTTEIANVNAYKIESWLNSKTSQLTESLKANPEFKDMDLAYIRSIIRYIAQNDVEVASTTVADKDGYAGVMAADNRPINISEREYFIKARDTKSIAITDIVENINTGNKQIPISVPILDDNNNFQGALTSMVSVESLEHYIGQIKVAETGYGFLLSDYGNILFHPDQERVGKSYKEYSVNPDKEKVFSEEILLESDGFVTYQDDDGEQKTAAYATVPSTGWKVVVTVPNQEIYTELDKSKLVIMVLISVAILLIILISVFLAGFIASPIKSLAEHMNILANADFTKEVDEKFLKRKDELGLLAKSVDTMSKSIRSVLKDIVSEAGGMKDKVEASSQNLSELVSQIEDVSATTEEMSAGMEETAASTEQMNATSTEIESAADSIATKAQNSSIIVEEISERAQELKESAVTSQRIAYDIRQTIDEDMRTSIEQSKAVEKINVLTESILQITSQTNLLALNAAIEAARAGEAGKGFAVVADEIRKLAEDSKNTVNEIQDITKLVVSSVKNLTQSSEKALDFIDTKVINDYKSMVSTGEQYYKDAEAIQDIVTDFSATAEELLASIQNMAQAINEVTVSNNEGAQGTQRIAERTLDVMQMATKFADFMKETEHNSESLTKSVAQFKI</sequence>